<dbReference type="InterPro" id="IPR002190">
    <property type="entry name" value="MHD_dom"/>
</dbReference>
<dbReference type="InterPro" id="IPR041899">
    <property type="entry name" value="MAGE_WH2"/>
</dbReference>
<dbReference type="OrthoDB" id="205198at2759"/>
<organism evidence="2 3">
    <name type="scientific">Protea cynaroides</name>
    <dbReference type="NCBI Taxonomy" id="273540"/>
    <lineage>
        <taxon>Eukaryota</taxon>
        <taxon>Viridiplantae</taxon>
        <taxon>Streptophyta</taxon>
        <taxon>Embryophyta</taxon>
        <taxon>Tracheophyta</taxon>
        <taxon>Spermatophyta</taxon>
        <taxon>Magnoliopsida</taxon>
        <taxon>Proteales</taxon>
        <taxon>Proteaceae</taxon>
        <taxon>Protea</taxon>
    </lineage>
</organism>
<gene>
    <name evidence="2" type="ORF">NE237_017276</name>
</gene>
<evidence type="ECO:0000259" key="1">
    <source>
        <dbReference type="PROSITE" id="PS50838"/>
    </source>
</evidence>
<dbReference type="PROSITE" id="PS50838">
    <property type="entry name" value="MAGE"/>
    <property type="match status" value="1"/>
</dbReference>
<reference evidence="2" key="1">
    <citation type="journal article" date="2023" name="Plant J.">
        <title>The genome of the king protea, Protea cynaroides.</title>
        <authorList>
            <person name="Chang J."/>
            <person name="Duong T.A."/>
            <person name="Schoeman C."/>
            <person name="Ma X."/>
            <person name="Roodt D."/>
            <person name="Barker N."/>
            <person name="Li Z."/>
            <person name="Van de Peer Y."/>
            <person name="Mizrachi E."/>
        </authorList>
    </citation>
    <scope>NUCLEOTIDE SEQUENCE</scope>
    <source>
        <tissue evidence="2">Young leaves</tissue>
    </source>
</reference>
<dbReference type="EMBL" id="JAMYWD010000007">
    <property type="protein sequence ID" value="KAJ4965427.1"/>
    <property type="molecule type" value="Genomic_DNA"/>
</dbReference>
<dbReference type="Gene3D" id="1.10.10.1200">
    <property type="entry name" value="MAGE homology domain, winged helix WH1 motif"/>
    <property type="match status" value="1"/>
</dbReference>
<dbReference type="GO" id="GO:0005634">
    <property type="term" value="C:nucleus"/>
    <property type="evidence" value="ECO:0007669"/>
    <property type="project" value="TreeGrafter"/>
</dbReference>
<comment type="caution">
    <text evidence="2">The sequence shown here is derived from an EMBL/GenBank/DDBJ whole genome shotgun (WGS) entry which is preliminary data.</text>
</comment>
<feature type="domain" description="MAGE" evidence="1">
    <location>
        <begin position="18"/>
        <end position="195"/>
    </location>
</feature>
<accession>A0A9Q0QMR5</accession>
<dbReference type="PANTHER" id="PTHR11736:SF14">
    <property type="entry name" value="NSE3 HOMOLOG, SMC5-SMC6 COMPLEX COMPONENT"/>
    <property type="match status" value="1"/>
</dbReference>
<dbReference type="Proteomes" id="UP001141806">
    <property type="component" value="Unassembled WGS sequence"/>
</dbReference>
<protein>
    <recommendedName>
        <fullName evidence="1">MAGE domain-containing protein</fullName>
    </recommendedName>
</protein>
<name>A0A9Q0QMR5_9MAGN</name>
<dbReference type="InterPro" id="IPR037445">
    <property type="entry name" value="MAGE"/>
</dbReference>
<sequence length="235" mass="26833">MASSHEDFSQFDISKEEKDKLVAEVIRYVLFRTYQSSRCPIKRDDLTQLITKNYRHRGLPSLVINEAREKLSSIFGYEMKELQRVRPSTNQGLSGQQSLVDAKSYVITSQLPPEVYRKHVEDTKTFTSSGFTFAVIGIVHLAGGKISEEDLWDQLKRMGLHGSDERHPVFGNIKQQLESLIQQRYLQKDKVNSADGHIMVVYELAERALDDSVIQSVKEYVGQTMTIDDASEETD</sequence>
<dbReference type="SMART" id="SM01373">
    <property type="entry name" value="MAGE"/>
    <property type="match status" value="1"/>
</dbReference>
<dbReference type="Gene3D" id="1.10.10.1210">
    <property type="entry name" value="MAGE homology domain, winged helix WH2 motif"/>
    <property type="match status" value="1"/>
</dbReference>
<evidence type="ECO:0000313" key="3">
    <source>
        <dbReference type="Proteomes" id="UP001141806"/>
    </source>
</evidence>
<evidence type="ECO:0000313" key="2">
    <source>
        <dbReference type="EMBL" id="KAJ4965427.1"/>
    </source>
</evidence>
<dbReference type="Pfam" id="PF01454">
    <property type="entry name" value="MAGE"/>
    <property type="match status" value="1"/>
</dbReference>
<dbReference type="AlphaFoldDB" id="A0A9Q0QMR5"/>
<dbReference type="InterPro" id="IPR041898">
    <property type="entry name" value="MAGE_WH1"/>
</dbReference>
<keyword evidence="3" id="KW-1185">Reference proteome</keyword>
<dbReference type="PANTHER" id="PTHR11736">
    <property type="entry name" value="MELANOMA-ASSOCIATED ANTIGEN MAGE ANTIGEN"/>
    <property type="match status" value="1"/>
</dbReference>
<proteinExistence type="predicted"/>